<evidence type="ECO:0000313" key="2">
    <source>
        <dbReference type="RefSeq" id="XP_035539646.1"/>
    </source>
</evidence>
<dbReference type="InterPro" id="IPR046959">
    <property type="entry name" value="PRK1-6/SRF4-like"/>
</dbReference>
<dbReference type="InParanoid" id="A0A6P9DWX1"/>
<dbReference type="SUPFAM" id="SSF52058">
    <property type="entry name" value="L domain-like"/>
    <property type="match status" value="1"/>
</dbReference>
<evidence type="ECO:0000313" key="1">
    <source>
        <dbReference type="Proteomes" id="UP000235220"/>
    </source>
</evidence>
<dbReference type="InterPro" id="IPR001611">
    <property type="entry name" value="Leu-rich_rpt"/>
</dbReference>
<protein>
    <submittedName>
        <fullName evidence="2">Pollen receptor-like kinase 4</fullName>
    </submittedName>
</protein>
<dbReference type="PANTHER" id="PTHR48007">
    <property type="entry name" value="LEUCINE-RICH REPEAT RECEPTOR-LIKE PROTEIN KINASE PXC1"/>
    <property type="match status" value="1"/>
</dbReference>
<sequence>MTIRRFAGSIPTSLITLPKLLELRLEDNHFYGQIPDFQQESLNYFNVSGNGLEGPIPNSLSGMDSSSFSVVFILHRVIRKWLLLTNSKEI</sequence>
<dbReference type="PANTHER" id="PTHR48007:SF64">
    <property type="entry name" value="POLLEN RECEPTOR-LIKE KINASE 1"/>
    <property type="match status" value="1"/>
</dbReference>
<reference evidence="2" key="1">
    <citation type="submission" date="2025-08" db="UniProtKB">
        <authorList>
            <consortium name="RefSeq"/>
        </authorList>
    </citation>
    <scope>IDENTIFICATION</scope>
    <source>
        <tissue evidence="2">Leaves</tissue>
    </source>
</reference>
<dbReference type="Gene3D" id="3.80.10.10">
    <property type="entry name" value="Ribonuclease Inhibitor"/>
    <property type="match status" value="1"/>
</dbReference>
<accession>A0A6P9DWX1</accession>
<dbReference type="InterPro" id="IPR032675">
    <property type="entry name" value="LRR_dom_sf"/>
</dbReference>
<dbReference type="KEGG" id="jre:108992412"/>
<keyword evidence="1" id="KW-1185">Reference proteome</keyword>
<organism evidence="1 2">
    <name type="scientific">Juglans regia</name>
    <name type="common">English walnut</name>
    <dbReference type="NCBI Taxonomy" id="51240"/>
    <lineage>
        <taxon>Eukaryota</taxon>
        <taxon>Viridiplantae</taxon>
        <taxon>Streptophyta</taxon>
        <taxon>Embryophyta</taxon>
        <taxon>Tracheophyta</taxon>
        <taxon>Spermatophyta</taxon>
        <taxon>Magnoliopsida</taxon>
        <taxon>eudicotyledons</taxon>
        <taxon>Gunneridae</taxon>
        <taxon>Pentapetalae</taxon>
        <taxon>rosids</taxon>
        <taxon>fabids</taxon>
        <taxon>Fagales</taxon>
        <taxon>Juglandaceae</taxon>
        <taxon>Juglans</taxon>
    </lineage>
</organism>
<dbReference type="AlphaFoldDB" id="A0A6P9DWX1"/>
<dbReference type="GeneID" id="108992412"/>
<proteinExistence type="predicted"/>
<dbReference type="Pfam" id="PF00560">
    <property type="entry name" value="LRR_1"/>
    <property type="match status" value="1"/>
</dbReference>
<dbReference type="OrthoDB" id="418615at2759"/>
<name>A0A6P9DWX1_JUGRE</name>
<dbReference type="RefSeq" id="XP_035539646.1">
    <property type="nucleotide sequence ID" value="XM_035683753.1"/>
</dbReference>
<dbReference type="Proteomes" id="UP000235220">
    <property type="component" value="Chromosome 12"/>
</dbReference>
<gene>
    <name evidence="2" type="primary">LOC108992412</name>
</gene>